<dbReference type="AlphaFoldDB" id="A0AAP0C437"/>
<feature type="region of interest" description="Disordered" evidence="1">
    <location>
        <begin position="1"/>
        <end position="32"/>
    </location>
</feature>
<dbReference type="EMBL" id="JBBWWQ010000001">
    <property type="protein sequence ID" value="KAK8957354.1"/>
    <property type="molecule type" value="Genomic_DNA"/>
</dbReference>
<gene>
    <name evidence="2" type="ORF">KSP39_PZI001153</name>
</gene>
<sequence length="64" mass="6714">MPRKPNGSSARFVHGGVKRGRGNASSQCPSSTRYGAEVTHAILPGKAQMTFNKMVPVPETDTGG</sequence>
<feature type="compositionally biased region" description="Polar residues" evidence="1">
    <location>
        <begin position="23"/>
        <end position="32"/>
    </location>
</feature>
<evidence type="ECO:0000256" key="1">
    <source>
        <dbReference type="SAM" id="MobiDB-lite"/>
    </source>
</evidence>
<name>A0AAP0C437_9ASPA</name>
<accession>A0AAP0C437</accession>
<organism evidence="2 3">
    <name type="scientific">Platanthera zijinensis</name>
    <dbReference type="NCBI Taxonomy" id="2320716"/>
    <lineage>
        <taxon>Eukaryota</taxon>
        <taxon>Viridiplantae</taxon>
        <taxon>Streptophyta</taxon>
        <taxon>Embryophyta</taxon>
        <taxon>Tracheophyta</taxon>
        <taxon>Spermatophyta</taxon>
        <taxon>Magnoliopsida</taxon>
        <taxon>Liliopsida</taxon>
        <taxon>Asparagales</taxon>
        <taxon>Orchidaceae</taxon>
        <taxon>Orchidoideae</taxon>
        <taxon>Orchideae</taxon>
        <taxon>Orchidinae</taxon>
        <taxon>Platanthera</taxon>
    </lineage>
</organism>
<dbReference type="Proteomes" id="UP001418222">
    <property type="component" value="Unassembled WGS sequence"/>
</dbReference>
<reference evidence="2 3" key="1">
    <citation type="journal article" date="2022" name="Nat. Plants">
        <title>Genomes of leafy and leafless Platanthera orchids illuminate the evolution of mycoheterotrophy.</title>
        <authorList>
            <person name="Li M.H."/>
            <person name="Liu K.W."/>
            <person name="Li Z."/>
            <person name="Lu H.C."/>
            <person name="Ye Q.L."/>
            <person name="Zhang D."/>
            <person name="Wang J.Y."/>
            <person name="Li Y.F."/>
            <person name="Zhong Z.M."/>
            <person name="Liu X."/>
            <person name="Yu X."/>
            <person name="Liu D.K."/>
            <person name="Tu X.D."/>
            <person name="Liu B."/>
            <person name="Hao Y."/>
            <person name="Liao X.Y."/>
            <person name="Jiang Y.T."/>
            <person name="Sun W.H."/>
            <person name="Chen J."/>
            <person name="Chen Y.Q."/>
            <person name="Ai Y."/>
            <person name="Zhai J.W."/>
            <person name="Wu S.S."/>
            <person name="Zhou Z."/>
            <person name="Hsiao Y.Y."/>
            <person name="Wu W.L."/>
            <person name="Chen Y.Y."/>
            <person name="Lin Y.F."/>
            <person name="Hsu J.L."/>
            <person name="Li C.Y."/>
            <person name="Wang Z.W."/>
            <person name="Zhao X."/>
            <person name="Zhong W.Y."/>
            <person name="Ma X.K."/>
            <person name="Ma L."/>
            <person name="Huang J."/>
            <person name="Chen G.Z."/>
            <person name="Huang M.Z."/>
            <person name="Huang L."/>
            <person name="Peng D.H."/>
            <person name="Luo Y.B."/>
            <person name="Zou S.Q."/>
            <person name="Chen S.P."/>
            <person name="Lan S."/>
            <person name="Tsai W.C."/>
            <person name="Van de Peer Y."/>
            <person name="Liu Z.J."/>
        </authorList>
    </citation>
    <scope>NUCLEOTIDE SEQUENCE [LARGE SCALE GENOMIC DNA]</scope>
    <source>
        <strain evidence="2">Lor287</strain>
    </source>
</reference>
<comment type="caution">
    <text evidence="2">The sequence shown here is derived from an EMBL/GenBank/DDBJ whole genome shotgun (WGS) entry which is preliminary data.</text>
</comment>
<evidence type="ECO:0000313" key="3">
    <source>
        <dbReference type="Proteomes" id="UP001418222"/>
    </source>
</evidence>
<keyword evidence="3" id="KW-1185">Reference proteome</keyword>
<protein>
    <submittedName>
        <fullName evidence="2">Uncharacterized protein</fullName>
    </submittedName>
</protein>
<evidence type="ECO:0000313" key="2">
    <source>
        <dbReference type="EMBL" id="KAK8957354.1"/>
    </source>
</evidence>
<proteinExistence type="predicted"/>